<dbReference type="WBParaSite" id="Hba_06838">
    <property type="protein sequence ID" value="Hba_06838"/>
    <property type="gene ID" value="Hba_06838"/>
</dbReference>
<sequence>MESIRAYGAGLATGQFDSSTFFKKPTVIFRTIALVKCNFHFILIEYSTEFIDAYCAIRRCL</sequence>
<proteinExistence type="predicted"/>
<name>A0A1I7WP24_HETBA</name>
<dbReference type="AlphaFoldDB" id="A0A1I7WP24"/>
<keyword evidence="1" id="KW-1185">Reference proteome</keyword>
<accession>A0A1I7WP24</accession>
<reference evidence="2" key="1">
    <citation type="submission" date="2016-11" db="UniProtKB">
        <authorList>
            <consortium name="WormBaseParasite"/>
        </authorList>
    </citation>
    <scope>IDENTIFICATION</scope>
</reference>
<organism evidence="1 2">
    <name type="scientific">Heterorhabditis bacteriophora</name>
    <name type="common">Entomopathogenic nematode worm</name>
    <dbReference type="NCBI Taxonomy" id="37862"/>
    <lineage>
        <taxon>Eukaryota</taxon>
        <taxon>Metazoa</taxon>
        <taxon>Ecdysozoa</taxon>
        <taxon>Nematoda</taxon>
        <taxon>Chromadorea</taxon>
        <taxon>Rhabditida</taxon>
        <taxon>Rhabditina</taxon>
        <taxon>Rhabditomorpha</taxon>
        <taxon>Strongyloidea</taxon>
        <taxon>Heterorhabditidae</taxon>
        <taxon>Heterorhabditis</taxon>
    </lineage>
</organism>
<evidence type="ECO:0000313" key="2">
    <source>
        <dbReference type="WBParaSite" id="Hba_06838"/>
    </source>
</evidence>
<protein>
    <submittedName>
        <fullName evidence="2">Uncharacterized protein</fullName>
    </submittedName>
</protein>
<evidence type="ECO:0000313" key="1">
    <source>
        <dbReference type="Proteomes" id="UP000095283"/>
    </source>
</evidence>
<dbReference type="Proteomes" id="UP000095283">
    <property type="component" value="Unplaced"/>
</dbReference>